<accession>A0A9P5SBU9</accession>
<dbReference type="GO" id="GO:0003677">
    <property type="term" value="F:DNA binding"/>
    <property type="evidence" value="ECO:0007669"/>
    <property type="project" value="InterPro"/>
</dbReference>
<dbReference type="EMBL" id="JAAAUY010000996">
    <property type="protein sequence ID" value="KAF9324987.1"/>
    <property type="molecule type" value="Genomic_DNA"/>
</dbReference>
<sequence length="586" mass="64833">MPSPLAGTTVSQATPGFAYGTLIRMANGDEKEIQTIQVGDMVADPDSNPRRVLHVEHGDAFLYSIRENRATRSVRTGEQLGTAHFIASEAQKLVLRTRQMTFVSETKVDRAIRGYIVKWSRLQQDEENRYQFVQQTSTYFNGILHGLPQARTAAEDFKAEKGHDGPFDWEIPIQEYENIQNAIKERTFLSIAPLDIGNHKFREHCRHSGLPVGTHNDAAYLTGLWIGDGTSIHLKIAYNTADEDEVRRIREVCGRLGLFITVLNQCPSEQGSHSGQVSISAEEGHPYGVKKRNPFWRLLVRLGMGMPGAKKVDDFFISEERSVQEHLLCGLLDSDGCKRPPTNQPMRRSAYPMNEAQDDEALGAREEYSKATFVNTNPNISKGVLALARSLGIKTSVHIQDAGVRDGINRATSSTIALLPCSALSNVLSICSIRKKQATPPAIVRHRNIDFRFTTNPATLRESIQSLAERHSPHVQVQPTPQARAYVDGFGTETISAIASAFKTFGQVLAEALPGHSSQMASRFMRGRAVNKDMEDCYKDLILHKLPEEVLEEIHAVTQLDGRGAVARLVLEGGSKCVLANGVIVC</sequence>
<organism evidence="2 3">
    <name type="scientific">Podila minutissima</name>
    <dbReference type="NCBI Taxonomy" id="64525"/>
    <lineage>
        <taxon>Eukaryota</taxon>
        <taxon>Fungi</taxon>
        <taxon>Fungi incertae sedis</taxon>
        <taxon>Mucoromycota</taxon>
        <taxon>Mortierellomycotina</taxon>
        <taxon>Mortierellomycetes</taxon>
        <taxon>Mortierellales</taxon>
        <taxon>Mortierellaceae</taxon>
        <taxon>Podila</taxon>
    </lineage>
</organism>
<keyword evidence="3" id="KW-1185">Reference proteome</keyword>
<dbReference type="GO" id="GO:0004519">
    <property type="term" value="F:endonuclease activity"/>
    <property type="evidence" value="ECO:0007669"/>
    <property type="project" value="InterPro"/>
</dbReference>
<dbReference type="Gene3D" id="2.170.16.10">
    <property type="entry name" value="Hedgehog/Intein (Hint) domain"/>
    <property type="match status" value="1"/>
</dbReference>
<dbReference type="AlphaFoldDB" id="A0A9P5SBU9"/>
<dbReference type="GO" id="GO:0030908">
    <property type="term" value="P:protein splicing"/>
    <property type="evidence" value="ECO:0007669"/>
    <property type="project" value="InterPro"/>
</dbReference>
<comment type="caution">
    <text evidence="2">The sequence shown here is derived from an EMBL/GenBank/DDBJ whole genome shotgun (WGS) entry which is preliminary data.</text>
</comment>
<dbReference type="InterPro" id="IPR007868">
    <property type="entry name" value="Hom_end_hint"/>
</dbReference>
<dbReference type="SUPFAM" id="SSF51294">
    <property type="entry name" value="Hedgehog/intein (Hint) domain"/>
    <property type="match status" value="1"/>
</dbReference>
<dbReference type="Pfam" id="PF05204">
    <property type="entry name" value="Hom_end"/>
    <property type="match status" value="1"/>
</dbReference>
<dbReference type="InterPro" id="IPR007869">
    <property type="entry name" value="Homing_endonuc_PI-Sce"/>
</dbReference>
<feature type="domain" description="DOD-type homing endonuclease" evidence="1">
    <location>
        <begin position="221"/>
        <end position="393"/>
    </location>
</feature>
<evidence type="ECO:0000259" key="1">
    <source>
        <dbReference type="PROSITE" id="PS50819"/>
    </source>
</evidence>
<dbReference type="Pfam" id="PF05203">
    <property type="entry name" value="Hom_end_hint"/>
    <property type="match status" value="1"/>
</dbReference>
<dbReference type="Proteomes" id="UP000696485">
    <property type="component" value="Unassembled WGS sequence"/>
</dbReference>
<protein>
    <submittedName>
        <fullName evidence="2">H(+)-transporting V1 sector ATPase subunit A</fullName>
    </submittedName>
</protein>
<reference evidence="2" key="1">
    <citation type="journal article" date="2020" name="Fungal Divers.">
        <title>Resolving the Mortierellaceae phylogeny through synthesis of multi-gene phylogenetics and phylogenomics.</title>
        <authorList>
            <person name="Vandepol N."/>
            <person name="Liber J."/>
            <person name="Desiro A."/>
            <person name="Na H."/>
            <person name="Kennedy M."/>
            <person name="Barry K."/>
            <person name="Grigoriev I.V."/>
            <person name="Miller A.N."/>
            <person name="O'Donnell K."/>
            <person name="Stajich J.E."/>
            <person name="Bonito G."/>
        </authorList>
    </citation>
    <scope>NUCLEOTIDE SEQUENCE</scope>
    <source>
        <strain evidence="2">NVP1</strain>
    </source>
</reference>
<dbReference type="InterPro" id="IPR004042">
    <property type="entry name" value="Intein_endonuc_central"/>
</dbReference>
<dbReference type="SUPFAM" id="SSF55608">
    <property type="entry name" value="Homing endonucleases"/>
    <property type="match status" value="2"/>
</dbReference>
<evidence type="ECO:0000313" key="3">
    <source>
        <dbReference type="Proteomes" id="UP000696485"/>
    </source>
</evidence>
<dbReference type="Gene3D" id="3.10.28.10">
    <property type="entry name" value="Homing endonucleases"/>
    <property type="match status" value="1"/>
</dbReference>
<name>A0A9P5SBU9_9FUNG</name>
<dbReference type="InterPro" id="IPR027434">
    <property type="entry name" value="Homing_endonucl"/>
</dbReference>
<dbReference type="PROSITE" id="PS50819">
    <property type="entry name" value="INTEIN_ENDONUCLEASE"/>
    <property type="match status" value="1"/>
</dbReference>
<gene>
    <name evidence="2" type="primary">VMA1_4</name>
    <name evidence="2" type="ORF">BG006_011497</name>
</gene>
<evidence type="ECO:0000313" key="2">
    <source>
        <dbReference type="EMBL" id="KAF9324987.1"/>
    </source>
</evidence>
<dbReference type="InterPro" id="IPR036844">
    <property type="entry name" value="Hint_dom_sf"/>
</dbReference>
<proteinExistence type="predicted"/>